<evidence type="ECO:0000256" key="1">
    <source>
        <dbReference type="SAM" id="Coils"/>
    </source>
</evidence>
<keyword evidence="4" id="KW-1185">Reference proteome</keyword>
<dbReference type="AlphaFoldDB" id="A0A811LJB5"/>
<sequence>MDITRRRVSIMINPTASPVRGRGGRRRMSVDDSTANLVTRLHTAMETLDSLWNKVSLDQPARELRIQAAHEHFYALLEDIVESEKEMVEGVESDIKTALAMNNSLREELHEVPFRVKDFKPMSVSLLKALRKDLEKLKALKDKKMAKQLSIYDELLQVCTALDEEVPFFDGVEDKILSPEIVAQIDELKDQKKLEFEERLEQLTTLQNKANKMNQVVKNVSLEEFEKELLSLDFTSKHRVPLSLSFVQRFEKLLEKFANEYQKWLEAMEFEYIEMYSKLKDLALKCHALDILDCHEAEFDPGTHSEDEINRMRVDLDRLQGQYETGREVYDKFFEWYQAYEEVQELEVEMQTEAFRKNRGGCLNRALQKQKSLKAKQQKVLEQLKEVNELLPNATINGMSAYDFVMDMIEQKEMLKENAKVIKKRTREEQLKYEQRFGTPPSKSIPTSRKRLQTPNTVGVIRSKRKRSSSVSVIEPISMSRVPMSSSPKPAFATPSRTPSRLVAPKTYRSARR</sequence>
<evidence type="ECO:0000256" key="2">
    <source>
        <dbReference type="SAM" id="MobiDB-lite"/>
    </source>
</evidence>
<evidence type="ECO:0000313" key="3">
    <source>
        <dbReference type="EMBL" id="CAD5227572.1"/>
    </source>
</evidence>
<proteinExistence type="predicted"/>
<dbReference type="InterPro" id="IPR006141">
    <property type="entry name" value="Intein_N"/>
</dbReference>
<dbReference type="Proteomes" id="UP000783686">
    <property type="component" value="Unassembled WGS sequence"/>
</dbReference>
<name>A0A811LJB5_9BILA</name>
<feature type="region of interest" description="Disordered" evidence="2">
    <location>
        <begin position="463"/>
        <end position="513"/>
    </location>
</feature>
<organism evidence="3 4">
    <name type="scientific">Bursaphelenchus okinawaensis</name>
    <dbReference type="NCBI Taxonomy" id="465554"/>
    <lineage>
        <taxon>Eukaryota</taxon>
        <taxon>Metazoa</taxon>
        <taxon>Ecdysozoa</taxon>
        <taxon>Nematoda</taxon>
        <taxon>Chromadorea</taxon>
        <taxon>Rhabditida</taxon>
        <taxon>Tylenchina</taxon>
        <taxon>Tylenchomorpha</taxon>
        <taxon>Aphelenchoidea</taxon>
        <taxon>Aphelenchoididae</taxon>
        <taxon>Bursaphelenchus</taxon>
    </lineage>
</organism>
<feature type="coiled-coil region" evidence="1">
    <location>
        <begin position="88"/>
        <end position="147"/>
    </location>
</feature>
<reference evidence="3" key="1">
    <citation type="submission" date="2020-09" db="EMBL/GenBank/DDBJ databases">
        <authorList>
            <person name="Kikuchi T."/>
        </authorList>
    </citation>
    <scope>NUCLEOTIDE SEQUENCE</scope>
    <source>
        <strain evidence="3">SH1</strain>
    </source>
</reference>
<dbReference type="Gene3D" id="1.20.58.1520">
    <property type="match status" value="1"/>
</dbReference>
<evidence type="ECO:0008006" key="5">
    <source>
        <dbReference type="Google" id="ProtNLM"/>
    </source>
</evidence>
<dbReference type="PROSITE" id="PS50817">
    <property type="entry name" value="INTEIN_N_TER"/>
    <property type="match status" value="1"/>
</dbReference>
<comment type="caution">
    <text evidence="3">The sequence shown here is derived from an EMBL/GenBank/DDBJ whole genome shotgun (WGS) entry which is preliminary data.</text>
</comment>
<gene>
    <name evidence="3" type="ORF">BOKJ2_LOCUS12240</name>
</gene>
<feature type="compositionally biased region" description="Polar residues" evidence="2">
    <location>
        <begin position="441"/>
        <end position="453"/>
    </location>
</feature>
<dbReference type="EMBL" id="CAJFCW020000006">
    <property type="protein sequence ID" value="CAG9123389.1"/>
    <property type="molecule type" value="Genomic_DNA"/>
</dbReference>
<dbReference type="Pfam" id="PF03999">
    <property type="entry name" value="MAP65_ASE1"/>
    <property type="match status" value="1"/>
</dbReference>
<dbReference type="GO" id="GO:0016539">
    <property type="term" value="P:intein-mediated protein splicing"/>
    <property type="evidence" value="ECO:0007669"/>
    <property type="project" value="InterPro"/>
</dbReference>
<dbReference type="OrthoDB" id="642895at2759"/>
<dbReference type="Proteomes" id="UP000614601">
    <property type="component" value="Unassembled WGS sequence"/>
</dbReference>
<protein>
    <recommendedName>
        <fullName evidence="5">Protein regulator of cytokinesis 1</fullName>
    </recommendedName>
</protein>
<evidence type="ECO:0000313" key="4">
    <source>
        <dbReference type="Proteomes" id="UP000614601"/>
    </source>
</evidence>
<accession>A0A811LJB5</accession>
<dbReference type="EMBL" id="CAJFDH010000006">
    <property type="protein sequence ID" value="CAD5227572.1"/>
    <property type="molecule type" value="Genomic_DNA"/>
</dbReference>
<feature type="region of interest" description="Disordered" evidence="2">
    <location>
        <begin position="434"/>
        <end position="453"/>
    </location>
</feature>
<keyword evidence="1" id="KW-0175">Coiled coil</keyword>
<feature type="coiled-coil region" evidence="1">
    <location>
        <begin position="367"/>
        <end position="429"/>
    </location>
</feature>